<keyword evidence="2" id="KW-1185">Reference proteome</keyword>
<dbReference type="EMBL" id="JBHMAA010000008">
    <property type="protein sequence ID" value="MFB9948706.1"/>
    <property type="molecule type" value="Genomic_DNA"/>
</dbReference>
<protein>
    <recommendedName>
        <fullName evidence="3">GNAT family N-acetyltransferase</fullName>
    </recommendedName>
</protein>
<sequence>MKPDAIRIRPAAGRDVIAISEMLQQLVAAGKRSSPIDPDFVTNTYIHNPNGILCSLAKDDHSSLLGFSR</sequence>
<evidence type="ECO:0000313" key="1">
    <source>
        <dbReference type="EMBL" id="MFB9948706.1"/>
    </source>
</evidence>
<name>A0ABV6ADK8_9HYPH</name>
<proteinExistence type="predicted"/>
<evidence type="ECO:0008006" key="3">
    <source>
        <dbReference type="Google" id="ProtNLM"/>
    </source>
</evidence>
<dbReference type="RefSeq" id="WP_377258395.1">
    <property type="nucleotide sequence ID" value="NZ_JBHMAA010000008.1"/>
</dbReference>
<evidence type="ECO:0000313" key="2">
    <source>
        <dbReference type="Proteomes" id="UP001589692"/>
    </source>
</evidence>
<dbReference type="Proteomes" id="UP001589692">
    <property type="component" value="Unassembled WGS sequence"/>
</dbReference>
<organism evidence="1 2">
    <name type="scientific">Rhizobium puerariae</name>
    <dbReference type="NCBI Taxonomy" id="1585791"/>
    <lineage>
        <taxon>Bacteria</taxon>
        <taxon>Pseudomonadati</taxon>
        <taxon>Pseudomonadota</taxon>
        <taxon>Alphaproteobacteria</taxon>
        <taxon>Hyphomicrobiales</taxon>
        <taxon>Rhizobiaceae</taxon>
        <taxon>Rhizobium/Agrobacterium group</taxon>
        <taxon>Rhizobium</taxon>
    </lineage>
</organism>
<comment type="caution">
    <text evidence="1">The sequence shown here is derived from an EMBL/GenBank/DDBJ whole genome shotgun (WGS) entry which is preliminary data.</text>
</comment>
<gene>
    <name evidence="1" type="ORF">ACFFP0_07590</name>
</gene>
<reference evidence="1 2" key="1">
    <citation type="submission" date="2024-09" db="EMBL/GenBank/DDBJ databases">
        <authorList>
            <person name="Sun Q."/>
            <person name="Mori K."/>
        </authorList>
    </citation>
    <scope>NUCLEOTIDE SEQUENCE [LARGE SCALE GENOMIC DNA]</scope>
    <source>
        <strain evidence="1 2">TBRC 4938</strain>
    </source>
</reference>
<accession>A0ABV6ADK8</accession>